<dbReference type="NCBIfam" id="NF041261">
    <property type="entry name" value="RHS_core"/>
    <property type="match status" value="1"/>
</dbReference>
<dbReference type="Gene3D" id="2.180.10.10">
    <property type="entry name" value="RHS repeat-associated core"/>
    <property type="match status" value="2"/>
</dbReference>
<evidence type="ECO:0000259" key="4">
    <source>
        <dbReference type="Pfam" id="PF03527"/>
    </source>
</evidence>
<dbReference type="NCBIfam" id="TIGR03696">
    <property type="entry name" value="Rhs_assc_core"/>
    <property type="match status" value="1"/>
</dbReference>
<feature type="domain" description="DUF6531" evidence="5">
    <location>
        <begin position="46"/>
        <end position="123"/>
    </location>
</feature>
<name>A7ZLQ2_ECO24</name>
<keyword evidence="2" id="KW-0677">Repeat</keyword>
<dbReference type="InterPro" id="IPR050708">
    <property type="entry name" value="T6SS_VgrG/RHS"/>
</dbReference>
<dbReference type="PANTHER" id="PTHR32305:SF15">
    <property type="entry name" value="PROTEIN RHSA-RELATED"/>
    <property type="match status" value="1"/>
</dbReference>
<dbReference type="Pfam" id="PF25023">
    <property type="entry name" value="TEN_YD-shell"/>
    <property type="match status" value="1"/>
</dbReference>
<dbReference type="PRINTS" id="PR00394">
    <property type="entry name" value="RHSPROTEIN"/>
</dbReference>
<feature type="compositionally biased region" description="Low complexity" evidence="3">
    <location>
        <begin position="265"/>
        <end position="280"/>
    </location>
</feature>
<dbReference type="InterPro" id="IPR053422">
    <property type="entry name" value="RHS_domain"/>
</dbReference>
<evidence type="ECO:0000256" key="3">
    <source>
        <dbReference type="SAM" id="MobiDB-lite"/>
    </source>
</evidence>
<dbReference type="Pfam" id="PF03527">
    <property type="entry name" value="RHS"/>
    <property type="match status" value="1"/>
</dbReference>
<dbReference type="PANTHER" id="PTHR32305">
    <property type="match status" value="1"/>
</dbReference>
<evidence type="ECO:0000256" key="2">
    <source>
        <dbReference type="ARBA" id="ARBA00022737"/>
    </source>
</evidence>
<evidence type="ECO:0000259" key="6">
    <source>
        <dbReference type="Pfam" id="PF25023"/>
    </source>
</evidence>
<dbReference type="InterPro" id="IPR001826">
    <property type="entry name" value="RHS"/>
</dbReference>
<dbReference type="InterPro" id="IPR006530">
    <property type="entry name" value="YD"/>
</dbReference>
<gene>
    <name evidence="7" type="ordered locus">EcE24377A_1639</name>
</gene>
<evidence type="ECO:0000256" key="1">
    <source>
        <dbReference type="ARBA" id="ARBA00009455"/>
    </source>
</evidence>
<evidence type="ECO:0000313" key="7">
    <source>
        <dbReference type="EMBL" id="ABV18137.1"/>
    </source>
</evidence>
<dbReference type="Proteomes" id="UP000001122">
    <property type="component" value="Chromosome"/>
</dbReference>
<dbReference type="NCBIfam" id="TIGR01643">
    <property type="entry name" value="YD_repeat_2x"/>
    <property type="match status" value="7"/>
</dbReference>
<dbReference type="Pfam" id="PF05593">
    <property type="entry name" value="RHS_repeat"/>
    <property type="match status" value="5"/>
</dbReference>
<evidence type="ECO:0000313" key="8">
    <source>
        <dbReference type="Proteomes" id="UP000001122"/>
    </source>
</evidence>
<keyword evidence="8" id="KW-1185">Reference proteome</keyword>
<dbReference type="SUPFAM" id="SSF82171">
    <property type="entry name" value="DPP6 N-terminal domain-like"/>
    <property type="match status" value="1"/>
</dbReference>
<protein>
    <submittedName>
        <fullName evidence="7">Protein rhsD, truncation</fullName>
    </submittedName>
</protein>
<feature type="domain" description="Teneurin-like YD-shell" evidence="6">
    <location>
        <begin position="638"/>
        <end position="758"/>
    </location>
</feature>
<dbReference type="InterPro" id="IPR045351">
    <property type="entry name" value="DUF6531"/>
</dbReference>
<dbReference type="InterPro" id="IPR056823">
    <property type="entry name" value="TEN-like_YD-shell"/>
</dbReference>
<feature type="region of interest" description="Disordered" evidence="3">
    <location>
        <begin position="253"/>
        <end position="289"/>
    </location>
</feature>
<sequence>MSGKPAARQGDMTQYGGPIVQGSAGVRIGAPTGVACSVCPGGMTSGNPVNPLLGAKVLPGETDLALPGPLPFILSRTYSSYRTKTPAPVGVFGPGWKAPSDIRLQIRDDALVLNDNGGRSIHFEPLLPGEAVYSRSESMWLVRGGKAVQPDGHTLARLWASLPPDIRLSPHLYLATNSAQGPWWILGWSEGVPGAEDVLPAPLPPYRVLTGMADRFGRTLAYRCEAAGDLAGEITGVTDGAGREFRLVLTTQAQRAEEARKPHTASLSSPDSPRPLSAPSFPDTLPGTEYGADSGIRLSAVWLMHDPEYPENLPAAPLVCYDWTPRGELAAVYDRSGTQMRHFTYDDKYRGRMVGHRYAGRPEMRYRYDDAGRVVEQLNPAGLSYRYQYEQDRITVTDSLNRREVLHTEGGAGLKRVVKKELADGSVTHSGYDAAGRLTAQTDAAGRRTEYGLNVVSGDITDITTPDGRETKFYYNDGNQLTAVVSPDGLESRRAYDEPGRLVSETSRSGDVIRYAYDNPHSELPATTTDATGSTRQMTWSRYGQLLAFTDCSGYQTRYEYDRFGQMTAVHREEGISLYRHYDNRGRLTSVKDAQGRETQYEYNAAGDLTAVITPDGNRSETQYDAWGKAVSTTQGGLTRSMEYDAAGRVISLTNENGSHSDFSYDALDRLVQQGGFDGRTQRYHYDLTGKLTQSEDEGLVTLWYYDESDRITHRTVNGEPAEQWQYDDHGWLTDISHLSEGHRVAVHYGYDDKGRLTGERQTVENPETGELLWQHETKHAYNEQGLANRVTPDSLPPVEWLTYGSGYLAGMKLGGTPLVEYTRDRLHRETVRSFGSMAGSNAAYELTSTYTPAGQLQSQHLNSLVYDRDYGWNDNGDLVRISGPRQTREYGYSATGRLESVRTLAPDLDIRIPYATDPAGNRLPDPELHPDSTLTAWPDNRIAEDAHYVYHYDEYGRLTEKTDLIPAGVIRTDDERTHHYHYDSQHRLVFHTRIQHGEPLVESRYLYDPLGRRMAKRVWRRERDLTGWMSLSRKPEMTWYGWDGDRLTTVQTDTTRIQTVYQPGSFAPLIRIETDNGEREKAQRRSLAEKLQQEGSEDGHGVVFPAELVRLLDRLEEEIRADRVSSESRAWLAQCGLTVEQLARQVEPEYTPARKVHFYHCDHRGLPLALISEDGNTAWRGEYDEWGNQLNEENPYYLHQPYRLPGQQHDEESGLYYNRNRYYDPLQGRYITQDPIGLAGGWNLYNYPLNPIIRMDPLGLYNLYQLLYDVWHDDSYGTSSIDITGSGDLISLGGHAGLGVAFAKKKGEMLSDICIYATACGHAGIGGGINAAITYSETKSLPTSGVSNSVGVTVGGGVGGHFAYTYVVDVDNPESSTESVGIGAGVDASVMTLACRTWQECWVN</sequence>
<feature type="domain" description="RHS protein conserved region" evidence="4">
    <location>
        <begin position="1157"/>
        <end position="1193"/>
    </location>
</feature>
<dbReference type="EMBL" id="CP000800">
    <property type="protein sequence ID" value="ABV18137.1"/>
    <property type="molecule type" value="Genomic_DNA"/>
</dbReference>
<reference evidence="8" key="1">
    <citation type="journal article" date="2008" name="J. Bacteriol.">
        <title>The pangenome structure of Escherichia coli: comparative genomic analysis of E. coli commensal and pathogenic isolates.</title>
        <authorList>
            <person name="Rasko D.A."/>
            <person name="Rosovitz M.J."/>
            <person name="Myers G.S."/>
            <person name="Mongodin E.F."/>
            <person name="Fricke W.F."/>
            <person name="Gajer P."/>
            <person name="Crabtree J."/>
            <person name="Sebaihia M."/>
            <person name="Thomson N.R."/>
            <person name="Chaudhuri R."/>
            <person name="Henderson I.R."/>
            <person name="Sperandio V."/>
            <person name="Ravel J."/>
        </authorList>
    </citation>
    <scope>NUCLEOTIDE SEQUENCE [LARGE SCALE GENOMIC DNA]</scope>
    <source>
        <strain evidence="8">E24377A / ETEC</strain>
    </source>
</reference>
<dbReference type="KEGG" id="ecw:EcE24377A_1639"/>
<dbReference type="HOGENOM" id="CLU_001218_0_1_6"/>
<proteinExistence type="inferred from homology"/>
<dbReference type="InterPro" id="IPR022385">
    <property type="entry name" value="Rhs_assc_core"/>
</dbReference>
<dbReference type="RefSeq" id="WP_000014687.1">
    <property type="nucleotide sequence ID" value="NC_009801.1"/>
</dbReference>
<evidence type="ECO:0000259" key="5">
    <source>
        <dbReference type="Pfam" id="PF20148"/>
    </source>
</evidence>
<organism evidence="7 8">
    <name type="scientific">Escherichia coli O139:H28 (strain E24377A / ETEC)</name>
    <dbReference type="NCBI Taxonomy" id="331111"/>
    <lineage>
        <taxon>Bacteria</taxon>
        <taxon>Pseudomonadati</taxon>
        <taxon>Pseudomonadota</taxon>
        <taxon>Gammaproteobacteria</taxon>
        <taxon>Enterobacterales</taxon>
        <taxon>Enterobacteriaceae</taxon>
        <taxon>Escherichia</taxon>
    </lineage>
</organism>
<dbReference type="InterPro" id="IPR031325">
    <property type="entry name" value="RHS_repeat"/>
</dbReference>
<dbReference type="Pfam" id="PF20148">
    <property type="entry name" value="DUF6531"/>
    <property type="match status" value="1"/>
</dbReference>
<comment type="similarity">
    <text evidence="1">Belongs to the RHS family.</text>
</comment>
<accession>A7ZLQ2</accession>